<comment type="caution">
    <text evidence="4">The sequence shown here is derived from an EMBL/GenBank/DDBJ whole genome shotgun (WGS) entry which is preliminary data.</text>
</comment>
<dbReference type="PANTHER" id="PTHR10836:SF93">
    <property type="entry name" value="GLYCERALDEHYDE-3-PHOSPHATE DEHYDROGENASE"/>
    <property type="match status" value="1"/>
</dbReference>
<reference evidence="4 5" key="1">
    <citation type="journal article" date="2017" name="Genome Biol.">
        <title>New reference genome sequences of hot pepper reveal the massive evolution of plant disease-resistance genes by retroduplication.</title>
        <authorList>
            <person name="Kim S."/>
            <person name="Park J."/>
            <person name="Yeom S.I."/>
            <person name="Kim Y.M."/>
            <person name="Seo E."/>
            <person name="Kim K.T."/>
            <person name="Kim M.S."/>
            <person name="Lee J.M."/>
            <person name="Cheong K."/>
            <person name="Shin H.S."/>
            <person name="Kim S.B."/>
            <person name="Han K."/>
            <person name="Lee J."/>
            <person name="Park M."/>
            <person name="Lee H.A."/>
            <person name="Lee H.Y."/>
            <person name="Lee Y."/>
            <person name="Oh S."/>
            <person name="Lee J.H."/>
            <person name="Choi E."/>
            <person name="Choi E."/>
            <person name="Lee S.E."/>
            <person name="Jeon J."/>
            <person name="Kim H."/>
            <person name="Choi G."/>
            <person name="Song H."/>
            <person name="Lee J."/>
            <person name="Lee S.C."/>
            <person name="Kwon J.K."/>
            <person name="Lee H.Y."/>
            <person name="Koo N."/>
            <person name="Hong Y."/>
            <person name="Kim R.W."/>
            <person name="Kang W.H."/>
            <person name="Huh J.H."/>
            <person name="Kang B.C."/>
            <person name="Yang T.J."/>
            <person name="Lee Y.H."/>
            <person name="Bennetzen J.L."/>
            <person name="Choi D."/>
        </authorList>
    </citation>
    <scope>NUCLEOTIDE SEQUENCE [LARGE SCALE GENOMIC DNA]</scope>
    <source>
        <strain evidence="5">cv. PBC81</strain>
    </source>
</reference>
<dbReference type="GO" id="GO:0006096">
    <property type="term" value="P:glycolytic process"/>
    <property type="evidence" value="ECO:0007669"/>
    <property type="project" value="TreeGrafter"/>
</dbReference>
<dbReference type="GO" id="GO:0005829">
    <property type="term" value="C:cytosol"/>
    <property type="evidence" value="ECO:0007669"/>
    <property type="project" value="TreeGrafter"/>
</dbReference>
<dbReference type="Gene3D" id="3.40.50.720">
    <property type="entry name" value="NAD(P)-binding Rossmann-like Domain"/>
    <property type="match status" value="1"/>
</dbReference>
<dbReference type="InterPro" id="IPR013103">
    <property type="entry name" value="RVT_2"/>
</dbReference>
<gene>
    <name evidence="4" type="ORF">CQW23_20069</name>
</gene>
<dbReference type="PROSITE" id="PS00071">
    <property type="entry name" value="GAPDH"/>
    <property type="match status" value="1"/>
</dbReference>
<evidence type="ECO:0000256" key="2">
    <source>
        <dbReference type="ARBA" id="ARBA00023002"/>
    </source>
</evidence>
<dbReference type="SMART" id="SM00846">
    <property type="entry name" value="Gp_dh_N"/>
    <property type="match status" value="1"/>
</dbReference>
<dbReference type="SUPFAM" id="SSF51735">
    <property type="entry name" value="NAD(P)-binding Rossmann-fold domains"/>
    <property type="match status" value="1"/>
</dbReference>
<evidence type="ECO:0000313" key="5">
    <source>
        <dbReference type="Proteomes" id="UP000224567"/>
    </source>
</evidence>
<dbReference type="Proteomes" id="UP000224567">
    <property type="component" value="Unassembled WGS sequence"/>
</dbReference>
<dbReference type="PANTHER" id="PTHR10836">
    <property type="entry name" value="GLYCERALDEHYDE 3-PHOSPHATE DEHYDROGENASE"/>
    <property type="match status" value="1"/>
</dbReference>
<dbReference type="InterPro" id="IPR036291">
    <property type="entry name" value="NAD(P)-bd_dom_sf"/>
</dbReference>
<evidence type="ECO:0000259" key="3">
    <source>
        <dbReference type="SMART" id="SM00846"/>
    </source>
</evidence>
<keyword evidence="5" id="KW-1185">Reference proteome</keyword>
<reference evidence="5" key="2">
    <citation type="journal article" date="2017" name="J. Anim. Genet.">
        <title>Multiple reference genome sequences of hot pepper reveal the massive evolution of plant disease resistance genes by retroduplication.</title>
        <authorList>
            <person name="Kim S."/>
            <person name="Park J."/>
            <person name="Yeom S.-I."/>
            <person name="Kim Y.-M."/>
            <person name="Seo E."/>
            <person name="Kim K.-T."/>
            <person name="Kim M.-S."/>
            <person name="Lee J.M."/>
            <person name="Cheong K."/>
            <person name="Shin H.-S."/>
            <person name="Kim S.-B."/>
            <person name="Han K."/>
            <person name="Lee J."/>
            <person name="Park M."/>
            <person name="Lee H.-A."/>
            <person name="Lee H.-Y."/>
            <person name="Lee Y."/>
            <person name="Oh S."/>
            <person name="Lee J.H."/>
            <person name="Choi E."/>
            <person name="Choi E."/>
            <person name="Lee S.E."/>
            <person name="Jeon J."/>
            <person name="Kim H."/>
            <person name="Choi G."/>
            <person name="Song H."/>
            <person name="Lee J."/>
            <person name="Lee S.-C."/>
            <person name="Kwon J.-K."/>
            <person name="Lee H.-Y."/>
            <person name="Koo N."/>
            <person name="Hong Y."/>
            <person name="Kim R.W."/>
            <person name="Kang W.-H."/>
            <person name="Huh J.H."/>
            <person name="Kang B.-C."/>
            <person name="Yang T.-J."/>
            <person name="Lee Y.-H."/>
            <person name="Bennetzen J.L."/>
            <person name="Choi D."/>
        </authorList>
    </citation>
    <scope>NUCLEOTIDE SEQUENCE [LARGE SCALE GENOMIC DNA]</scope>
    <source>
        <strain evidence="5">cv. PBC81</strain>
    </source>
</reference>
<proteinExistence type="inferred from homology"/>
<dbReference type="InterPro" id="IPR020828">
    <property type="entry name" value="GlycerAld_3-P_DH_NAD(P)-bd"/>
</dbReference>
<evidence type="ECO:0000313" key="4">
    <source>
        <dbReference type="EMBL" id="PHT41215.1"/>
    </source>
</evidence>
<dbReference type="OrthoDB" id="679404at2759"/>
<dbReference type="EMBL" id="MLFT02000008">
    <property type="protein sequence ID" value="PHT41215.1"/>
    <property type="molecule type" value="Genomic_DNA"/>
</dbReference>
<dbReference type="GO" id="GO:0004365">
    <property type="term" value="F:glyceraldehyde-3-phosphate dehydrogenase (NAD+) (phosphorylating) activity"/>
    <property type="evidence" value="ECO:0007669"/>
    <property type="project" value="TreeGrafter"/>
</dbReference>
<feature type="domain" description="Glyceraldehyde 3-phosphate dehydrogenase NAD(P) binding" evidence="3">
    <location>
        <begin position="154"/>
        <end position="277"/>
    </location>
</feature>
<evidence type="ECO:0000256" key="1">
    <source>
        <dbReference type="ARBA" id="ARBA00007406"/>
    </source>
</evidence>
<dbReference type="Gene3D" id="3.30.360.10">
    <property type="entry name" value="Dihydrodipicolinate Reductase, domain 2"/>
    <property type="match status" value="2"/>
</dbReference>
<dbReference type="STRING" id="33114.A0A2G2W7K0"/>
<dbReference type="PRINTS" id="PR00078">
    <property type="entry name" value="G3PDHDRGNASE"/>
</dbReference>
<dbReference type="InterPro" id="IPR020831">
    <property type="entry name" value="GlycerAld/Erythrose_P_DH"/>
</dbReference>
<dbReference type="Pfam" id="PF07727">
    <property type="entry name" value="RVT_2"/>
    <property type="match status" value="1"/>
</dbReference>
<dbReference type="SUPFAM" id="SSF55347">
    <property type="entry name" value="Glyceraldehyde-3-phosphate dehydrogenase-like, C-terminal domain"/>
    <property type="match status" value="1"/>
</dbReference>
<dbReference type="Pfam" id="PF02800">
    <property type="entry name" value="Gp_dh_C"/>
    <property type="match status" value="1"/>
</dbReference>
<comment type="similarity">
    <text evidence="1">Belongs to the glyceraldehyde-3-phosphate dehydrogenase family.</text>
</comment>
<dbReference type="AlphaFoldDB" id="A0A2G2W7K0"/>
<protein>
    <submittedName>
        <fullName evidence="4">Glyceraldehyde-3-phosphate dehydrogenase, cytosolic</fullName>
    </submittedName>
</protein>
<dbReference type="InterPro" id="IPR020830">
    <property type="entry name" value="GlycerAld_3-P_DH_AS"/>
</dbReference>
<keyword evidence="2" id="KW-0560">Oxidoreductase</keyword>
<dbReference type="InterPro" id="IPR020829">
    <property type="entry name" value="GlycerAld_3-P_DH_cat"/>
</dbReference>
<dbReference type="GO" id="GO:0051287">
    <property type="term" value="F:NAD binding"/>
    <property type="evidence" value="ECO:0007669"/>
    <property type="project" value="InterPro"/>
</dbReference>
<sequence>MLIALAAVYDLQIHQMDVKTAFLNGELEEEIYIEQPEDFVVPEKKNKSKFDMKDLGVADVILGIRIHRTPQGLALSRSHYIEKVLDKFKYMEFCIVKTPLDVNFALRKNEGYSGANWITGSNEVKSTSGYVFTIDGGAVSWKSSKQTCTACSTMKFEFIALDKAGEEVEWLQNFLEDIPYWLKPVAPVCIHCDSQAAIGRAGSMMYNEEIPWAEAGAEYVVESTGVFTNKDKVVAHLKGGSKRVIISAPSKDVPMFVVGVNEKEYKPDLNVVLNASCTTKCLVPLEKVIHDRFGIVEGLMTTVHSITGMSSRVPTVDVSVVDLTVRFPQEATYDEIKAAIKVESEGKLTIPTSVQFQLMSLRRRWFSQLTNPVRLRMVLFSNHTAAITAGNNEIPDKMHGFEFERASVMAPRCLRIKK</sequence>
<name>A0A2G2W7K0_CAPBA</name>
<organism evidence="4 5">
    <name type="scientific">Capsicum baccatum</name>
    <name type="common">Peruvian pepper</name>
    <dbReference type="NCBI Taxonomy" id="33114"/>
    <lineage>
        <taxon>Eukaryota</taxon>
        <taxon>Viridiplantae</taxon>
        <taxon>Streptophyta</taxon>
        <taxon>Embryophyta</taxon>
        <taxon>Tracheophyta</taxon>
        <taxon>Spermatophyta</taxon>
        <taxon>Magnoliopsida</taxon>
        <taxon>eudicotyledons</taxon>
        <taxon>Gunneridae</taxon>
        <taxon>Pentapetalae</taxon>
        <taxon>asterids</taxon>
        <taxon>lamiids</taxon>
        <taxon>Solanales</taxon>
        <taxon>Solanaceae</taxon>
        <taxon>Solanoideae</taxon>
        <taxon>Capsiceae</taxon>
        <taxon>Capsicum</taxon>
    </lineage>
</organism>
<dbReference type="CDD" id="cd09272">
    <property type="entry name" value="RNase_HI_RT_Ty1"/>
    <property type="match status" value="1"/>
</dbReference>
<accession>A0A2G2W7K0</accession>